<dbReference type="InterPro" id="IPR012340">
    <property type="entry name" value="NA-bd_OB-fold"/>
</dbReference>
<comment type="cofactor">
    <cofactor evidence="14">
        <name>Zn(2+)</name>
        <dbReference type="ChEBI" id="CHEBI:29105"/>
    </cofactor>
    <text evidence="14">Binds 1 zinc ion per subunit.</text>
</comment>
<evidence type="ECO:0000256" key="12">
    <source>
        <dbReference type="ARBA" id="ARBA00023146"/>
    </source>
</evidence>
<dbReference type="NCBIfam" id="NF001100">
    <property type="entry name" value="PRK00133.1"/>
    <property type="match status" value="1"/>
</dbReference>
<dbReference type="Pfam" id="PF01588">
    <property type="entry name" value="tRNA_bind"/>
    <property type="match status" value="1"/>
</dbReference>
<sequence>MSKIFISCALPYANGPCHLGHLRSTYIPADIYARYNRMMGNDVLLVCATDEHGTPIAVKADKEGKQPIEIATRYHNMITKDLKSCDISLDSFTRTTDEIHYKISQDFFLDLYNKDLIYEKEIKQLYCEVCEKFLPDRYVEGTCNFCKSERARGDHCEACGRHLEPTDLINPKCLTCGHTPIIRESKHYFFRLSNFQKQVEDFIYNTPDLPANVKNYTKNWLKEGLKDWILSRDMDWGIPIPLKEGEGKIIYVWVEALLGYISSAAQWSKITEKPWEEYWNDKTLHFIGKDIIYHHAIFWPAILTGYGCKLPDNIIAGEYLSLEGKKMSTSQNWVIWVSDFVKKYDSDLLRYYLTINAPLNKDTDFSWDDFGRRINDELADVLGNFLHRTFTFTKKFFDSSIPNYENPNDEDVAFELAISEVPDKVGSLISEFKFREGLVEIVKIAKQGNKYFNDQEPWKTVKEDKQRAANSLYLCNQLSKILAIVLKPYIPNKAQKIGKIMNISDDSFWEDSKIPIKSGHKINKPKPLFKKIEEETIKEEKMNLYKELEEEERANLSGNINISVDTDIQKENKEKTEEKGKDREKDKNKGNDTMSDIITIDDFAKMDIRIGEIVNAERIEGSDKLLKLKVNIKEKELQVVAGIAEKYSPEDLKNKKVAVLVNLKPAKLFGVKSEGMLLATNDSVALLSPDKCEIGEKIR</sequence>
<dbReference type="AlphaFoldDB" id="A0A166CJG6"/>
<keyword evidence="18" id="KW-1185">Reference proteome</keyword>
<comment type="function">
    <text evidence="14">Is required not only for elongation of protein synthesis but also for the initiation of all mRNA translation through initiator tRNA(fMet) aminoacylation.</text>
</comment>
<dbReference type="Proteomes" id="UP000077275">
    <property type="component" value="Unassembled WGS sequence"/>
</dbReference>
<feature type="region of interest" description="Disordered" evidence="15">
    <location>
        <begin position="565"/>
        <end position="593"/>
    </location>
</feature>
<evidence type="ECO:0000256" key="3">
    <source>
        <dbReference type="ARBA" id="ARBA00022490"/>
    </source>
</evidence>
<evidence type="ECO:0000256" key="8">
    <source>
        <dbReference type="ARBA" id="ARBA00022833"/>
    </source>
</evidence>
<dbReference type="PRINTS" id="PR01041">
    <property type="entry name" value="TRNASYNTHMET"/>
</dbReference>
<keyword evidence="4 14" id="KW-0820">tRNA-binding</keyword>
<keyword evidence="9 14" id="KW-0067">ATP-binding</keyword>
<dbReference type="GO" id="GO:0005829">
    <property type="term" value="C:cytosol"/>
    <property type="evidence" value="ECO:0007669"/>
    <property type="project" value="TreeGrafter"/>
</dbReference>
<comment type="subunit">
    <text evidence="2 14">Homodimer.</text>
</comment>
<dbReference type="GO" id="GO:0006431">
    <property type="term" value="P:methionyl-tRNA aminoacylation"/>
    <property type="evidence" value="ECO:0007669"/>
    <property type="project" value="UniProtKB-UniRule"/>
</dbReference>
<dbReference type="Pfam" id="PF19303">
    <property type="entry name" value="Anticodon_3"/>
    <property type="match status" value="1"/>
</dbReference>
<comment type="similarity">
    <text evidence="14">Belongs to the class-I aminoacyl-tRNA synthetase family. MetG type 1 subfamily.</text>
</comment>
<dbReference type="NCBIfam" id="TIGR00399">
    <property type="entry name" value="metG_C_term"/>
    <property type="match status" value="1"/>
</dbReference>
<evidence type="ECO:0000256" key="10">
    <source>
        <dbReference type="ARBA" id="ARBA00022884"/>
    </source>
</evidence>
<dbReference type="RefSeq" id="WP_067260415.1">
    <property type="nucleotide sequence ID" value="NZ_LWMW01000145.1"/>
</dbReference>
<reference evidence="17 18" key="1">
    <citation type="submission" date="2016-04" db="EMBL/GenBank/DDBJ databases">
        <title>Genome sequence of Methanobrevibacter cuticularis DSM 11139.</title>
        <authorList>
            <person name="Poehlein A."/>
            <person name="Seedorf H."/>
            <person name="Daniel R."/>
        </authorList>
    </citation>
    <scope>NUCLEOTIDE SEQUENCE [LARGE SCALE GENOMIC DNA]</scope>
    <source>
        <strain evidence="17 18">DSM 11139</strain>
    </source>
</reference>
<evidence type="ECO:0000313" key="17">
    <source>
        <dbReference type="EMBL" id="KZX14837.1"/>
    </source>
</evidence>
<dbReference type="InterPro" id="IPR009080">
    <property type="entry name" value="tRNAsynth_Ia_anticodon-bd"/>
</dbReference>
<feature type="binding site" evidence="14">
    <location>
        <position position="159"/>
    </location>
    <ligand>
        <name>Zn(2+)</name>
        <dbReference type="ChEBI" id="CHEBI:29105"/>
    </ligand>
</feature>
<dbReference type="Gene3D" id="1.10.730.10">
    <property type="entry name" value="Isoleucyl-tRNA Synthetase, Domain 1"/>
    <property type="match status" value="1"/>
</dbReference>
<dbReference type="InterPro" id="IPR029038">
    <property type="entry name" value="MetRS_Zn"/>
</dbReference>
<dbReference type="CDD" id="cd00814">
    <property type="entry name" value="MetRS_core"/>
    <property type="match status" value="1"/>
</dbReference>
<organism evidence="17 18">
    <name type="scientific">Methanobrevibacter cuticularis</name>
    <dbReference type="NCBI Taxonomy" id="47311"/>
    <lineage>
        <taxon>Archaea</taxon>
        <taxon>Methanobacteriati</taxon>
        <taxon>Methanobacteriota</taxon>
        <taxon>Methanomada group</taxon>
        <taxon>Methanobacteria</taxon>
        <taxon>Methanobacteriales</taxon>
        <taxon>Methanobacteriaceae</taxon>
        <taxon>Methanobrevibacter</taxon>
    </lineage>
</organism>
<dbReference type="InterPro" id="IPR004495">
    <property type="entry name" value="Met-tRNA-synth_bsu_C"/>
</dbReference>
<evidence type="ECO:0000313" key="18">
    <source>
        <dbReference type="Proteomes" id="UP000077275"/>
    </source>
</evidence>
<dbReference type="CDD" id="cd02800">
    <property type="entry name" value="tRNA_bind_EcMetRS_like"/>
    <property type="match status" value="1"/>
</dbReference>
<dbReference type="SUPFAM" id="SSF52374">
    <property type="entry name" value="Nucleotidylyl transferase"/>
    <property type="match status" value="1"/>
</dbReference>
<dbReference type="Gene3D" id="2.40.50.140">
    <property type="entry name" value="Nucleic acid-binding proteins"/>
    <property type="match status" value="1"/>
</dbReference>
<dbReference type="InterPro" id="IPR015413">
    <property type="entry name" value="Methionyl/Leucyl_tRNA_Synth"/>
</dbReference>
<feature type="binding site" evidence="14">
    <location>
        <position position="156"/>
    </location>
    <ligand>
        <name>Zn(2+)</name>
        <dbReference type="ChEBI" id="CHEBI:29105"/>
    </ligand>
</feature>
<feature type="binding site" evidence="14">
    <location>
        <position position="146"/>
    </location>
    <ligand>
        <name>Zn(2+)</name>
        <dbReference type="ChEBI" id="CHEBI:29105"/>
    </ligand>
</feature>
<dbReference type="PANTHER" id="PTHR45765:SF1">
    <property type="entry name" value="METHIONINE--TRNA LIGASE, CYTOPLASMIC"/>
    <property type="match status" value="1"/>
</dbReference>
<dbReference type="Pfam" id="PF09334">
    <property type="entry name" value="tRNA-synt_1g"/>
    <property type="match status" value="1"/>
</dbReference>
<evidence type="ECO:0000256" key="1">
    <source>
        <dbReference type="ARBA" id="ARBA00004496"/>
    </source>
</evidence>
<feature type="short sequence motif" description="'KMSKS' region" evidence="14">
    <location>
        <begin position="326"/>
        <end position="330"/>
    </location>
</feature>
<gene>
    <name evidence="17" type="primary">metG_2</name>
    <name evidence="14" type="synonym">metG</name>
    <name evidence="17" type="ORF">MBCUT_18840</name>
</gene>
<keyword evidence="3 14" id="KW-0963">Cytoplasm</keyword>
<dbReference type="HAMAP" id="MF_00098">
    <property type="entry name" value="Met_tRNA_synth_type1"/>
    <property type="match status" value="1"/>
</dbReference>
<comment type="catalytic activity">
    <reaction evidence="13 14">
        <text>tRNA(Met) + L-methionine + ATP = L-methionyl-tRNA(Met) + AMP + diphosphate</text>
        <dbReference type="Rhea" id="RHEA:13481"/>
        <dbReference type="Rhea" id="RHEA-COMP:9667"/>
        <dbReference type="Rhea" id="RHEA-COMP:9698"/>
        <dbReference type="ChEBI" id="CHEBI:30616"/>
        <dbReference type="ChEBI" id="CHEBI:33019"/>
        <dbReference type="ChEBI" id="CHEBI:57844"/>
        <dbReference type="ChEBI" id="CHEBI:78442"/>
        <dbReference type="ChEBI" id="CHEBI:78530"/>
        <dbReference type="ChEBI" id="CHEBI:456215"/>
        <dbReference type="EC" id="6.1.1.10"/>
    </reaction>
</comment>
<evidence type="ECO:0000256" key="6">
    <source>
        <dbReference type="ARBA" id="ARBA00022723"/>
    </source>
</evidence>
<dbReference type="EMBL" id="LWMW01000145">
    <property type="protein sequence ID" value="KZX14837.1"/>
    <property type="molecule type" value="Genomic_DNA"/>
</dbReference>
<dbReference type="EC" id="6.1.1.10" evidence="14"/>
<dbReference type="InterPro" id="IPR002547">
    <property type="entry name" value="tRNA-bd_dom"/>
</dbReference>
<dbReference type="Gene3D" id="2.20.28.20">
    <property type="entry name" value="Methionyl-tRNA synthetase, Zn-domain"/>
    <property type="match status" value="1"/>
</dbReference>
<keyword evidence="5 14" id="KW-0436">Ligase</keyword>
<feature type="compositionally biased region" description="Basic and acidic residues" evidence="15">
    <location>
        <begin position="567"/>
        <end position="590"/>
    </location>
</feature>
<dbReference type="GO" id="GO:0004825">
    <property type="term" value="F:methionine-tRNA ligase activity"/>
    <property type="evidence" value="ECO:0007669"/>
    <property type="project" value="UniProtKB-UniRule"/>
</dbReference>
<dbReference type="PROSITE" id="PS50886">
    <property type="entry name" value="TRBD"/>
    <property type="match status" value="1"/>
</dbReference>
<keyword evidence="12 14" id="KW-0030">Aminoacyl-tRNA synthetase</keyword>
<evidence type="ECO:0000256" key="14">
    <source>
        <dbReference type="HAMAP-Rule" id="MF_00098"/>
    </source>
</evidence>
<feature type="domain" description="TRNA-binding" evidence="16">
    <location>
        <begin position="602"/>
        <end position="699"/>
    </location>
</feature>
<dbReference type="CDD" id="cd07957">
    <property type="entry name" value="Anticodon_Ia_Met"/>
    <property type="match status" value="1"/>
</dbReference>
<keyword evidence="8 14" id="KW-0862">Zinc</keyword>
<dbReference type="NCBIfam" id="TIGR00398">
    <property type="entry name" value="metG"/>
    <property type="match status" value="1"/>
</dbReference>
<dbReference type="InterPro" id="IPR014758">
    <property type="entry name" value="Met-tRNA_synth"/>
</dbReference>
<keyword evidence="7 14" id="KW-0547">Nucleotide-binding</keyword>
<evidence type="ECO:0000256" key="13">
    <source>
        <dbReference type="ARBA" id="ARBA00047364"/>
    </source>
</evidence>
<dbReference type="STRING" id="47311.MBCUT_18840"/>
<dbReference type="InterPro" id="IPR041872">
    <property type="entry name" value="Anticodon_Met"/>
</dbReference>
<dbReference type="Gene3D" id="3.40.50.620">
    <property type="entry name" value="HUPs"/>
    <property type="match status" value="1"/>
</dbReference>
<dbReference type="InterPro" id="IPR033911">
    <property type="entry name" value="MetRS_core"/>
</dbReference>
<dbReference type="InterPro" id="IPR023458">
    <property type="entry name" value="Met-tRNA_ligase_1"/>
</dbReference>
<comment type="caution">
    <text evidence="17">The sequence shown here is derived from an EMBL/GenBank/DDBJ whole genome shotgun (WGS) entry which is preliminary data.</text>
</comment>
<evidence type="ECO:0000256" key="4">
    <source>
        <dbReference type="ARBA" id="ARBA00022555"/>
    </source>
</evidence>
<keyword evidence="6 14" id="KW-0479">Metal-binding</keyword>
<evidence type="ECO:0000256" key="7">
    <source>
        <dbReference type="ARBA" id="ARBA00022741"/>
    </source>
</evidence>
<dbReference type="GO" id="GO:0005524">
    <property type="term" value="F:ATP binding"/>
    <property type="evidence" value="ECO:0007669"/>
    <property type="project" value="UniProtKB-UniRule"/>
</dbReference>
<evidence type="ECO:0000256" key="9">
    <source>
        <dbReference type="ARBA" id="ARBA00022840"/>
    </source>
</evidence>
<keyword evidence="11 14" id="KW-0648">Protein biosynthesis</keyword>
<feature type="binding site" evidence="14">
    <location>
        <position position="329"/>
    </location>
    <ligand>
        <name>ATP</name>
        <dbReference type="ChEBI" id="CHEBI:30616"/>
    </ligand>
</feature>
<evidence type="ECO:0000256" key="15">
    <source>
        <dbReference type="SAM" id="MobiDB-lite"/>
    </source>
</evidence>
<dbReference type="GO" id="GO:0017101">
    <property type="term" value="C:aminoacyl-tRNA synthetase multienzyme complex"/>
    <property type="evidence" value="ECO:0007669"/>
    <property type="project" value="TreeGrafter"/>
</dbReference>
<dbReference type="SUPFAM" id="SSF50249">
    <property type="entry name" value="Nucleic acid-binding proteins"/>
    <property type="match status" value="1"/>
</dbReference>
<dbReference type="GO" id="GO:0046872">
    <property type="term" value="F:metal ion binding"/>
    <property type="evidence" value="ECO:0007669"/>
    <property type="project" value="UniProtKB-KW"/>
</dbReference>
<dbReference type="OrthoDB" id="371856at2157"/>
<proteinExistence type="inferred from homology"/>
<dbReference type="PATRIC" id="fig|47311.3.peg.2050"/>
<accession>A0A166CJG6</accession>
<dbReference type="SUPFAM" id="SSF57770">
    <property type="entry name" value="Methionyl-tRNA synthetase (MetRS), Zn-domain"/>
    <property type="match status" value="1"/>
</dbReference>
<evidence type="ECO:0000256" key="5">
    <source>
        <dbReference type="ARBA" id="ARBA00022598"/>
    </source>
</evidence>
<evidence type="ECO:0000256" key="11">
    <source>
        <dbReference type="ARBA" id="ARBA00022917"/>
    </source>
</evidence>
<dbReference type="SUPFAM" id="SSF47323">
    <property type="entry name" value="Anticodon-binding domain of a subclass of class I aminoacyl-tRNA synthetases"/>
    <property type="match status" value="1"/>
</dbReference>
<dbReference type="FunFam" id="2.20.28.20:FF:000001">
    <property type="entry name" value="Methionine--tRNA ligase"/>
    <property type="match status" value="1"/>
</dbReference>
<dbReference type="GO" id="GO:0000049">
    <property type="term" value="F:tRNA binding"/>
    <property type="evidence" value="ECO:0007669"/>
    <property type="project" value="UniProtKB-UniRule"/>
</dbReference>
<keyword evidence="10 14" id="KW-0694">RNA-binding</keyword>
<name>A0A166CJG6_9EURY</name>
<dbReference type="InterPro" id="IPR014729">
    <property type="entry name" value="Rossmann-like_a/b/a_fold"/>
</dbReference>
<comment type="subcellular location">
    <subcellularLocation>
        <location evidence="1 14">Cytoplasm</location>
    </subcellularLocation>
</comment>
<feature type="short sequence motif" description="'HIGH' region" evidence="14">
    <location>
        <begin position="11"/>
        <end position="21"/>
    </location>
</feature>
<evidence type="ECO:0000256" key="2">
    <source>
        <dbReference type="ARBA" id="ARBA00011738"/>
    </source>
</evidence>
<evidence type="ECO:0000259" key="16">
    <source>
        <dbReference type="PROSITE" id="PS50886"/>
    </source>
</evidence>
<feature type="binding site" evidence="14">
    <location>
        <position position="143"/>
    </location>
    <ligand>
        <name>Zn(2+)</name>
        <dbReference type="ChEBI" id="CHEBI:29105"/>
    </ligand>
</feature>
<dbReference type="PANTHER" id="PTHR45765">
    <property type="entry name" value="METHIONINE--TRNA LIGASE"/>
    <property type="match status" value="1"/>
</dbReference>
<protein>
    <recommendedName>
        <fullName evidence="14">Methionine--tRNA ligase</fullName>
        <ecNumber evidence="14">6.1.1.10</ecNumber>
    </recommendedName>
    <alternativeName>
        <fullName evidence="14">Methionyl-tRNA synthetase</fullName>
        <shortName evidence="14">MetRS</shortName>
    </alternativeName>
</protein>